<dbReference type="InterPro" id="IPR007111">
    <property type="entry name" value="NACHT_NTPase"/>
</dbReference>
<accession>A0A2J6QT39</accession>
<organism evidence="3 4">
    <name type="scientific">Hyaloscypha variabilis (strain UAMH 11265 / GT02V1 / F)</name>
    <name type="common">Meliniomyces variabilis</name>
    <dbReference type="NCBI Taxonomy" id="1149755"/>
    <lineage>
        <taxon>Eukaryota</taxon>
        <taxon>Fungi</taxon>
        <taxon>Dikarya</taxon>
        <taxon>Ascomycota</taxon>
        <taxon>Pezizomycotina</taxon>
        <taxon>Leotiomycetes</taxon>
        <taxon>Helotiales</taxon>
        <taxon>Hyaloscyphaceae</taxon>
        <taxon>Hyaloscypha</taxon>
        <taxon>Hyaloscypha variabilis</taxon>
    </lineage>
</organism>
<keyword evidence="1" id="KW-0677">Repeat</keyword>
<evidence type="ECO:0000313" key="3">
    <source>
        <dbReference type="EMBL" id="PMD29438.1"/>
    </source>
</evidence>
<proteinExistence type="predicted"/>
<dbReference type="Pfam" id="PF24883">
    <property type="entry name" value="NPHP3_N"/>
    <property type="match status" value="1"/>
</dbReference>
<dbReference type="EMBL" id="KZ613974">
    <property type="protein sequence ID" value="PMD29438.1"/>
    <property type="molecule type" value="Genomic_DNA"/>
</dbReference>
<keyword evidence="4" id="KW-1185">Reference proteome</keyword>
<dbReference type="SUPFAM" id="SSF48403">
    <property type="entry name" value="Ankyrin repeat"/>
    <property type="match status" value="1"/>
</dbReference>
<dbReference type="Proteomes" id="UP000235786">
    <property type="component" value="Unassembled WGS sequence"/>
</dbReference>
<feature type="domain" description="NACHT" evidence="2">
    <location>
        <begin position="229"/>
        <end position="373"/>
    </location>
</feature>
<dbReference type="PANTHER" id="PTHR10039:SF15">
    <property type="entry name" value="NACHT DOMAIN-CONTAINING PROTEIN"/>
    <property type="match status" value="1"/>
</dbReference>
<evidence type="ECO:0000256" key="1">
    <source>
        <dbReference type="ARBA" id="ARBA00022737"/>
    </source>
</evidence>
<name>A0A2J6QT39_HYAVF</name>
<dbReference type="InterPro" id="IPR027417">
    <property type="entry name" value="P-loop_NTPase"/>
</dbReference>
<evidence type="ECO:0000259" key="2">
    <source>
        <dbReference type="PROSITE" id="PS50837"/>
    </source>
</evidence>
<protein>
    <recommendedName>
        <fullName evidence="2">NACHT domain-containing protein</fullName>
    </recommendedName>
</protein>
<gene>
    <name evidence="3" type="ORF">L207DRAFT_593478</name>
</gene>
<dbReference type="SUPFAM" id="SSF52540">
    <property type="entry name" value="P-loop containing nucleoside triphosphate hydrolases"/>
    <property type="match status" value="1"/>
</dbReference>
<dbReference type="PANTHER" id="PTHR10039">
    <property type="entry name" value="AMELOGENIN"/>
    <property type="match status" value="1"/>
</dbReference>
<dbReference type="AlphaFoldDB" id="A0A2J6QT39"/>
<reference evidence="3 4" key="1">
    <citation type="submission" date="2016-04" db="EMBL/GenBank/DDBJ databases">
        <title>A degradative enzymes factory behind the ericoid mycorrhizal symbiosis.</title>
        <authorList>
            <consortium name="DOE Joint Genome Institute"/>
            <person name="Martino E."/>
            <person name="Morin E."/>
            <person name="Grelet G."/>
            <person name="Kuo A."/>
            <person name="Kohler A."/>
            <person name="Daghino S."/>
            <person name="Barry K."/>
            <person name="Choi C."/>
            <person name="Cichocki N."/>
            <person name="Clum A."/>
            <person name="Copeland A."/>
            <person name="Hainaut M."/>
            <person name="Haridas S."/>
            <person name="Labutti K."/>
            <person name="Lindquist E."/>
            <person name="Lipzen A."/>
            <person name="Khouja H.-R."/>
            <person name="Murat C."/>
            <person name="Ohm R."/>
            <person name="Olson A."/>
            <person name="Spatafora J."/>
            <person name="Veneault-Fourrey C."/>
            <person name="Henrissat B."/>
            <person name="Grigoriev I."/>
            <person name="Martin F."/>
            <person name="Perotto S."/>
        </authorList>
    </citation>
    <scope>NUCLEOTIDE SEQUENCE [LARGE SCALE GENOMIC DNA]</scope>
    <source>
        <strain evidence="3 4">F</strain>
    </source>
</reference>
<dbReference type="InterPro" id="IPR056884">
    <property type="entry name" value="NPHP3-like_N"/>
</dbReference>
<dbReference type="PROSITE" id="PS50837">
    <property type="entry name" value="NACHT"/>
    <property type="match status" value="1"/>
</dbReference>
<dbReference type="Gene3D" id="1.25.40.20">
    <property type="entry name" value="Ankyrin repeat-containing domain"/>
    <property type="match status" value="1"/>
</dbReference>
<dbReference type="OrthoDB" id="194358at2759"/>
<evidence type="ECO:0000313" key="4">
    <source>
        <dbReference type="Proteomes" id="UP000235786"/>
    </source>
</evidence>
<sequence>MSDTLSVAASIAGLITIADIVVRKGYHYLHDLKDVEKDAKKLIDEVNVLSGILHSLKNVAEYLESDDYEFDPATQIHYVNTCQKSLQRIQEQLDGADPISTSNAKKLKRKLKWPFEKRKTEELLADIEKHKAIMTLAMSADQMSVLLDLLRRGEILQKKVDSIHSSVLEMQSLQHRLIGDETREKMLQYLSKLDIEDWQRSNLALRQPGTGIWFTDGEEFKAWVSTENSKLWIYGIPGAGKTILVSSIIQKLSSFVVDGRALAFFYCDYKNPQTHDPVTIFGALAKQLAVQNEVCLQELENFYTAHIGKDGLERKATPDELCGLIRSLAMHLDESIIVVDGLDEISKGCSDVTRLLTELSSLLSIKVILSSRPEVDIKRHLSAFAPISIAARSADLQLYVASEIEKRISNGRLTISDPMLKEEIMRTLVERAEGMFRWVSCQMDYLCECSTDRERRNALGKLPPDLPSSYRRILERVNASTKHNQQLVAHTLQWIVFGMQDLTMPALLEALGCIDNETNFDRACCTTADQLQHWCSSLVRMSSEEEVLEIAHFTVKEYLMSIDPMQEPQLAKFKASENLANANLAITCLTYLNYPTFRTFIFPKIVNKEAKYQIQNYLDIYHFLTYATVFWDEHARTIMDDPSIFKKVKRLFRPGQNKAFNFWKRLRFYLIRENDNYVRFRDSDGYDSDQNTTPLHWASILALPLVCKWLLQKQPDANKRSHLGSPLHCALLGDTDVDIDYCSPDFLEEKPIWREIDRERVIRMLVKGGSLIDRVSPYSEKTPLAASLGPKIRNFVKLLVDLGAKFTFDELQEIIEAGVDGDDSWMGLPNTAHELAKLIIPDEEHGLEETIFRVGVILTVPWVDNSNSEISYAFENAEASYDETTVPKCLDTGYNGPISESTLQLLRRTIEIQARLRSPDTLLALVNYLKKS</sequence>
<dbReference type="InterPro" id="IPR036770">
    <property type="entry name" value="Ankyrin_rpt-contain_sf"/>
</dbReference>
<dbReference type="Gene3D" id="3.40.50.300">
    <property type="entry name" value="P-loop containing nucleotide triphosphate hydrolases"/>
    <property type="match status" value="1"/>
</dbReference>